<sequence length="428" mass="44927">MIVLVVVVLLIALILLRVPVAFAVFAAGLLGLVLTGGFAEAIHSMETSPFASVRKNSLSAIPLFILMAQLMLMSGLMDKVFDAARALVGRMPGGTAIASVGAGTAFGAVSGSSTAAAATLAQTSTLRMLKEGYTKETSTALVAVVGTLAAMLPPSIILVFYAVTAEAPVGDMLIAGLLPGLMVAVSMLVVIAIGYFRRPDEMPKGTKSSMKEKAVLFLESSPMILVFLCVIGAIFFGIVTPTESAAVGVLASLIIVVGRKRWSAKGFSMAVLATVKTSAMIFAIIMSAHVLGDFLTETRVTPRMVDAIEDSGLPALGIVFLIALIYLVLGFFMDQIAIIALTVPITLPLIEALGYDPVWFGVIVILLAETGMVTPPMGLNVFIVSRESGVPPITVFKGAFPYVIAMFVLTTIFILWPEVVLWLPSIAG</sequence>
<evidence type="ECO:0000256" key="4">
    <source>
        <dbReference type="ARBA" id="ARBA00022692"/>
    </source>
</evidence>
<dbReference type="AlphaFoldDB" id="A0A0X2NJS5"/>
<evidence type="ECO:0000256" key="3">
    <source>
        <dbReference type="ARBA" id="ARBA00022519"/>
    </source>
</evidence>
<comment type="subcellular location">
    <subcellularLocation>
        <location evidence="1">Cell inner membrane</location>
        <topology evidence="1">Multi-pass membrane protein</topology>
    </subcellularLocation>
</comment>
<protein>
    <submittedName>
        <fullName evidence="9">TRAP transporter, DctM subunit</fullName>
    </submittedName>
</protein>
<feature type="domain" description="TRAP C4-dicarboxylate transport system permease DctM subunit" evidence="8">
    <location>
        <begin position="7"/>
        <end position="418"/>
    </location>
</feature>
<dbReference type="Proteomes" id="UP000182498">
    <property type="component" value="Unassembled WGS sequence"/>
</dbReference>
<proteinExistence type="predicted"/>
<keyword evidence="5 7" id="KW-1133">Transmembrane helix</keyword>
<dbReference type="Pfam" id="PF06808">
    <property type="entry name" value="DctM"/>
    <property type="match status" value="1"/>
</dbReference>
<dbReference type="OrthoDB" id="9777699at2"/>
<evidence type="ECO:0000256" key="7">
    <source>
        <dbReference type="SAM" id="Phobius"/>
    </source>
</evidence>
<keyword evidence="2" id="KW-1003">Cell membrane</keyword>
<feature type="transmembrane region" description="Helical" evidence="7">
    <location>
        <begin position="60"/>
        <end position="77"/>
    </location>
</feature>
<name>A0A0X2NJS5_9CORY</name>
<evidence type="ECO:0000256" key="2">
    <source>
        <dbReference type="ARBA" id="ARBA00022475"/>
    </source>
</evidence>
<keyword evidence="6 7" id="KW-0472">Membrane</keyword>
<evidence type="ECO:0000313" key="9">
    <source>
        <dbReference type="EMBL" id="CUU65704.1"/>
    </source>
</evidence>
<feature type="transmembrane region" description="Helical" evidence="7">
    <location>
        <begin position="311"/>
        <end position="329"/>
    </location>
</feature>
<evidence type="ECO:0000256" key="6">
    <source>
        <dbReference type="ARBA" id="ARBA00023136"/>
    </source>
</evidence>
<dbReference type="RefSeq" id="WP_014009490.1">
    <property type="nucleotide sequence ID" value="NZ_FAUH01000005.1"/>
</dbReference>
<feature type="transmembrane region" description="Helical" evidence="7">
    <location>
        <begin position="140"/>
        <end position="161"/>
    </location>
</feature>
<dbReference type="InterPro" id="IPR004681">
    <property type="entry name" value="TRAP_DctM"/>
</dbReference>
<dbReference type="GO" id="GO:0022857">
    <property type="term" value="F:transmembrane transporter activity"/>
    <property type="evidence" value="ECO:0007669"/>
    <property type="project" value="TreeGrafter"/>
</dbReference>
<feature type="transmembrane region" description="Helical" evidence="7">
    <location>
        <begin position="395"/>
        <end position="416"/>
    </location>
</feature>
<feature type="transmembrane region" description="Helical" evidence="7">
    <location>
        <begin position="269"/>
        <end position="291"/>
    </location>
</feature>
<feature type="transmembrane region" description="Helical" evidence="7">
    <location>
        <begin position="336"/>
        <end position="353"/>
    </location>
</feature>
<organism evidence="9 10">
    <name type="scientific">Corynebacterium variabile</name>
    <dbReference type="NCBI Taxonomy" id="1727"/>
    <lineage>
        <taxon>Bacteria</taxon>
        <taxon>Bacillati</taxon>
        <taxon>Actinomycetota</taxon>
        <taxon>Actinomycetes</taxon>
        <taxon>Mycobacteriales</taxon>
        <taxon>Corynebacteriaceae</taxon>
        <taxon>Corynebacterium</taxon>
    </lineage>
</organism>
<evidence type="ECO:0000256" key="5">
    <source>
        <dbReference type="ARBA" id="ARBA00022989"/>
    </source>
</evidence>
<evidence type="ECO:0000259" key="8">
    <source>
        <dbReference type="Pfam" id="PF06808"/>
    </source>
</evidence>
<evidence type="ECO:0000313" key="10">
    <source>
        <dbReference type="Proteomes" id="UP000182498"/>
    </source>
</evidence>
<dbReference type="InterPro" id="IPR010656">
    <property type="entry name" value="DctM"/>
</dbReference>
<gene>
    <name evidence="9" type="ORF">CVAR292_01036</name>
</gene>
<keyword evidence="4 7" id="KW-0812">Transmembrane</keyword>
<feature type="transmembrane region" description="Helical" evidence="7">
    <location>
        <begin position="6"/>
        <end position="39"/>
    </location>
</feature>
<reference evidence="10" key="1">
    <citation type="submission" date="2015-11" db="EMBL/GenBank/DDBJ databases">
        <authorList>
            <person name="Dugat-Bony E."/>
        </authorList>
    </citation>
    <scope>NUCLEOTIDE SEQUENCE [LARGE SCALE GENOMIC DNA]</scope>
    <source>
        <strain evidence="10">Mu292</strain>
    </source>
</reference>
<keyword evidence="10" id="KW-1185">Reference proteome</keyword>
<dbReference type="PANTHER" id="PTHR33362:SF5">
    <property type="entry name" value="C4-DICARBOXYLATE TRAP TRANSPORTER LARGE PERMEASE PROTEIN DCTM"/>
    <property type="match status" value="1"/>
</dbReference>
<feature type="transmembrane region" description="Helical" evidence="7">
    <location>
        <begin position="97"/>
        <end position="120"/>
    </location>
</feature>
<feature type="transmembrane region" description="Helical" evidence="7">
    <location>
        <begin position="216"/>
        <end position="239"/>
    </location>
</feature>
<dbReference type="NCBIfam" id="TIGR00786">
    <property type="entry name" value="dctM"/>
    <property type="match status" value="1"/>
</dbReference>
<keyword evidence="3" id="KW-0997">Cell inner membrane</keyword>
<feature type="transmembrane region" description="Helical" evidence="7">
    <location>
        <begin position="173"/>
        <end position="196"/>
    </location>
</feature>
<dbReference type="EMBL" id="FAUH01000005">
    <property type="protein sequence ID" value="CUU65704.1"/>
    <property type="molecule type" value="Genomic_DNA"/>
</dbReference>
<accession>A0A0X2NJS5</accession>
<dbReference type="PIRSF" id="PIRSF006066">
    <property type="entry name" value="HI0050"/>
    <property type="match status" value="1"/>
</dbReference>
<feature type="transmembrane region" description="Helical" evidence="7">
    <location>
        <begin position="245"/>
        <end position="262"/>
    </location>
</feature>
<dbReference type="OMA" id="GHIWVEH"/>
<dbReference type="GO" id="GO:0005886">
    <property type="term" value="C:plasma membrane"/>
    <property type="evidence" value="ECO:0007669"/>
    <property type="project" value="UniProtKB-SubCell"/>
</dbReference>
<evidence type="ECO:0000256" key="1">
    <source>
        <dbReference type="ARBA" id="ARBA00004429"/>
    </source>
</evidence>
<feature type="transmembrane region" description="Helical" evidence="7">
    <location>
        <begin position="359"/>
        <end position="383"/>
    </location>
</feature>
<dbReference type="PANTHER" id="PTHR33362">
    <property type="entry name" value="SIALIC ACID TRAP TRANSPORTER PERMEASE PROTEIN SIAT-RELATED"/>
    <property type="match status" value="1"/>
</dbReference>